<dbReference type="Pfam" id="PF20791">
    <property type="entry name" value="Acyl-ACP_TE_C"/>
    <property type="match status" value="1"/>
</dbReference>
<evidence type="ECO:0000313" key="11">
    <source>
        <dbReference type="Proteomes" id="UP000324143"/>
    </source>
</evidence>
<evidence type="ECO:0000256" key="5">
    <source>
        <dbReference type="ARBA" id="ARBA00022946"/>
    </source>
</evidence>
<dbReference type="Proteomes" id="UP000324143">
    <property type="component" value="Unassembled WGS sequence"/>
</dbReference>
<comment type="caution">
    <text evidence="10">The sequence shown here is derived from an EMBL/GenBank/DDBJ whole genome shotgun (WGS) entry which is preliminary data.</text>
</comment>
<evidence type="ECO:0000256" key="6">
    <source>
        <dbReference type="ARBA" id="ARBA00023098"/>
    </source>
</evidence>
<dbReference type="SUPFAM" id="SSF54637">
    <property type="entry name" value="Thioesterase/thiol ester dehydrase-isomerase"/>
    <property type="match status" value="2"/>
</dbReference>
<evidence type="ECO:0008006" key="12">
    <source>
        <dbReference type="Google" id="ProtNLM"/>
    </source>
</evidence>
<sequence length="244" mass="29094">MENIWEESFKVRTFDVNINNRIKLNSLINFIQEAAANHATHLKVGRNHLIKENLFWVLSRAKIEIDRYPDLGEEITVRTWPKGIDRLFFLRDLEILDSENNIIANVTTSWLVVDSVKILPQRPSIIRDRFDDYREKEAIKEKLNKISDVENKELCFEKIVKYTDLDVNNHMNNVKYVEQVLNCFSESFYKKYDITELQINFLKQCKYGDNIEVYKKEIEKNKFHVEAFKKGEKKPVFKSRIKID</sequence>
<name>A0A5D0MJ40_9BACT</name>
<dbReference type="Gene3D" id="3.10.129.10">
    <property type="entry name" value="Hotdog Thioesterase"/>
    <property type="match status" value="2"/>
</dbReference>
<evidence type="ECO:0000256" key="4">
    <source>
        <dbReference type="ARBA" id="ARBA00022832"/>
    </source>
</evidence>
<gene>
    <name evidence="10" type="ORF">FXF47_02815</name>
</gene>
<keyword evidence="4" id="KW-0276">Fatty acid metabolism</keyword>
<dbReference type="InterPro" id="IPR029069">
    <property type="entry name" value="HotDog_dom_sf"/>
</dbReference>
<keyword evidence="7" id="KW-0275">Fatty acid biosynthesis</keyword>
<evidence type="ECO:0000256" key="2">
    <source>
        <dbReference type="ARBA" id="ARBA00022516"/>
    </source>
</evidence>
<evidence type="ECO:0000259" key="8">
    <source>
        <dbReference type="Pfam" id="PF01643"/>
    </source>
</evidence>
<feature type="domain" description="Acyl-ACP thioesterase-like C-terminal" evidence="9">
    <location>
        <begin position="159"/>
        <end position="224"/>
    </location>
</feature>
<organism evidence="10 11">
    <name type="scientific">Candidatus Mcinerneyibacterium aminivorans</name>
    <dbReference type="NCBI Taxonomy" id="2703815"/>
    <lineage>
        <taxon>Bacteria</taxon>
        <taxon>Candidatus Macinerneyibacteriota</taxon>
        <taxon>Candidatus Mcinerneyibacteria</taxon>
        <taxon>Candidatus Mcinerneyibacteriales</taxon>
        <taxon>Candidatus Mcinerneyibacteriaceae</taxon>
        <taxon>Candidatus Mcinerneyibacterium</taxon>
    </lineage>
</organism>
<evidence type="ECO:0000256" key="3">
    <source>
        <dbReference type="ARBA" id="ARBA00022801"/>
    </source>
</evidence>
<keyword evidence="5" id="KW-0809">Transit peptide</keyword>
<accession>A0A5D0MJ40</accession>
<feature type="domain" description="Acyl-ACP thioesterase N-terminal hotdog" evidence="8">
    <location>
        <begin position="3"/>
        <end position="115"/>
    </location>
</feature>
<dbReference type="AlphaFoldDB" id="A0A5D0MJ40"/>
<dbReference type="GO" id="GO:0016297">
    <property type="term" value="F:fatty acyl-[ACP] hydrolase activity"/>
    <property type="evidence" value="ECO:0007669"/>
    <property type="project" value="InterPro"/>
</dbReference>
<dbReference type="PANTHER" id="PTHR31727">
    <property type="entry name" value="OLEOYL-ACYL CARRIER PROTEIN THIOESTERASE 1, CHLOROPLASTIC"/>
    <property type="match status" value="1"/>
</dbReference>
<comment type="similarity">
    <text evidence="1">Belongs to the acyl-ACP thioesterase family.</text>
</comment>
<dbReference type="InterPro" id="IPR002864">
    <property type="entry name" value="Acyl-ACP_thioesterase_NHD"/>
</dbReference>
<dbReference type="GO" id="GO:0000036">
    <property type="term" value="F:acyl carrier activity"/>
    <property type="evidence" value="ECO:0007669"/>
    <property type="project" value="TreeGrafter"/>
</dbReference>
<keyword evidence="2" id="KW-0444">Lipid biosynthesis</keyword>
<dbReference type="InterPro" id="IPR049427">
    <property type="entry name" value="Acyl-ACP_TE_C"/>
</dbReference>
<keyword evidence="11" id="KW-1185">Reference proteome</keyword>
<keyword evidence="3" id="KW-0378">Hydrolase</keyword>
<dbReference type="InterPro" id="IPR045023">
    <property type="entry name" value="FATA/B"/>
</dbReference>
<dbReference type="EMBL" id="VSIX01000032">
    <property type="protein sequence ID" value="TYB31541.1"/>
    <property type="molecule type" value="Genomic_DNA"/>
</dbReference>
<proteinExistence type="inferred from homology"/>
<dbReference type="PANTHER" id="PTHR31727:SF6">
    <property type="entry name" value="OLEOYL-ACYL CARRIER PROTEIN THIOESTERASE 1, CHLOROPLASTIC"/>
    <property type="match status" value="1"/>
</dbReference>
<reference evidence="10" key="1">
    <citation type="submission" date="2019-08" db="EMBL/GenBank/DDBJ databases">
        <title>Genomic characterization of a novel candidate phylum (ARYD3) from a high temperature, high salinity tertiary oil reservoir in north central Oklahoma, USA.</title>
        <authorList>
            <person name="Youssef N.H."/>
            <person name="Yadav A."/>
            <person name="Elshahed M.S."/>
        </authorList>
    </citation>
    <scope>NUCLEOTIDE SEQUENCE [LARGE SCALE GENOMIC DNA]</scope>
    <source>
        <strain evidence="10">ARYD3</strain>
    </source>
</reference>
<dbReference type="CDD" id="cd00586">
    <property type="entry name" value="4HBT"/>
    <property type="match status" value="1"/>
</dbReference>
<protein>
    <recommendedName>
        <fullName evidence="12">Acyl-ACP thioesterase</fullName>
    </recommendedName>
</protein>
<keyword evidence="6" id="KW-0443">Lipid metabolism</keyword>
<dbReference type="Pfam" id="PF01643">
    <property type="entry name" value="Acyl-ACP_TE"/>
    <property type="match status" value="1"/>
</dbReference>
<evidence type="ECO:0000256" key="7">
    <source>
        <dbReference type="ARBA" id="ARBA00023160"/>
    </source>
</evidence>
<evidence type="ECO:0000259" key="9">
    <source>
        <dbReference type="Pfam" id="PF20791"/>
    </source>
</evidence>
<evidence type="ECO:0000313" key="10">
    <source>
        <dbReference type="EMBL" id="TYB31541.1"/>
    </source>
</evidence>
<evidence type="ECO:0000256" key="1">
    <source>
        <dbReference type="ARBA" id="ARBA00006500"/>
    </source>
</evidence>